<organism evidence="2 3">
    <name type="scientific">Hymenobacter mellowenesis</name>
    <dbReference type="NCBI Taxonomy" id="3063995"/>
    <lineage>
        <taxon>Bacteria</taxon>
        <taxon>Pseudomonadati</taxon>
        <taxon>Bacteroidota</taxon>
        <taxon>Cytophagia</taxon>
        <taxon>Cytophagales</taxon>
        <taxon>Hymenobacteraceae</taxon>
        <taxon>Hymenobacter</taxon>
    </lineage>
</organism>
<evidence type="ECO:0000256" key="1">
    <source>
        <dbReference type="SAM" id="SignalP"/>
    </source>
</evidence>
<sequence>MKAKLVLAGGLIFAGIGARAQVGVIQNNPVMQRDYSKVGANEYGNLNDLTNGAPHLLTRSTKPGTLGSPYADGRWLSATVTLANKLPLKPMLLKYDVLERRLLMYRSAPENDSIELDDHQVAAFVLNEPASNQGPARQRLFRRFEESAVGSQRLDYVEVLHAGRYTLLKHYLKTIKQPSFGGMYSNGAAPDEIEDASEYFLKAADGPLTPIKLNAKSMQAAAPALSAALKTAISAQKPRTDADWTAVLDAADPVAAK</sequence>
<dbReference type="Proteomes" id="UP001167796">
    <property type="component" value="Unassembled WGS sequence"/>
</dbReference>
<feature type="chain" id="PRO_5046942455" evidence="1">
    <location>
        <begin position="21"/>
        <end position="257"/>
    </location>
</feature>
<comment type="caution">
    <text evidence="2">The sequence shown here is derived from an EMBL/GenBank/DDBJ whole genome shotgun (WGS) entry which is preliminary data.</text>
</comment>
<keyword evidence="3" id="KW-1185">Reference proteome</keyword>
<gene>
    <name evidence="2" type="ORF">Q5H92_05855</name>
</gene>
<evidence type="ECO:0000313" key="3">
    <source>
        <dbReference type="Proteomes" id="UP001167796"/>
    </source>
</evidence>
<accession>A0ABT9A7Q5</accession>
<keyword evidence="1" id="KW-0732">Signal</keyword>
<evidence type="ECO:0000313" key="2">
    <source>
        <dbReference type="EMBL" id="MDO7845873.1"/>
    </source>
</evidence>
<reference evidence="2" key="1">
    <citation type="submission" date="2023-07" db="EMBL/GenBank/DDBJ databases">
        <authorList>
            <person name="Kim M.K."/>
        </authorList>
    </citation>
    <scope>NUCLEOTIDE SEQUENCE</scope>
    <source>
        <strain evidence="2">M29</strain>
    </source>
</reference>
<feature type="signal peptide" evidence="1">
    <location>
        <begin position="1"/>
        <end position="20"/>
    </location>
</feature>
<dbReference type="RefSeq" id="WP_305010560.1">
    <property type="nucleotide sequence ID" value="NZ_JAUQSX010000002.1"/>
</dbReference>
<protein>
    <submittedName>
        <fullName evidence="2">Uncharacterized protein</fullName>
    </submittedName>
</protein>
<proteinExistence type="predicted"/>
<name>A0ABT9A7Q5_9BACT</name>
<dbReference type="EMBL" id="JAUQSX010000002">
    <property type="protein sequence ID" value="MDO7845873.1"/>
    <property type="molecule type" value="Genomic_DNA"/>
</dbReference>